<dbReference type="PANTHER" id="PTHR34983">
    <property type="entry name" value="ARABINOGALACTAN ENDO-BETA-1,4-GALACTANASE A"/>
    <property type="match status" value="1"/>
</dbReference>
<evidence type="ECO:0000313" key="10">
    <source>
        <dbReference type="EMBL" id="KAB4239806.1"/>
    </source>
</evidence>
<dbReference type="PANTHER" id="PTHR34983:SF1">
    <property type="entry name" value="ARABINOGALACTAN ENDO-BETA-1,4-GALACTANASE A"/>
    <property type="match status" value="1"/>
</dbReference>
<evidence type="ECO:0000313" key="19">
    <source>
        <dbReference type="Proteomes" id="UP000431575"/>
    </source>
</evidence>
<proteinExistence type="inferred from homology"/>
<organism evidence="7 14">
    <name type="scientific">Bacteroides uniformis</name>
    <dbReference type="NCBI Taxonomy" id="820"/>
    <lineage>
        <taxon>Bacteria</taxon>
        <taxon>Pseudomonadati</taxon>
        <taxon>Bacteroidota</taxon>
        <taxon>Bacteroidia</taxon>
        <taxon>Bacteroidales</taxon>
        <taxon>Bacteroidaceae</taxon>
        <taxon>Bacteroides</taxon>
    </lineage>
</organism>
<evidence type="ECO:0000313" key="16">
    <source>
        <dbReference type="Proteomes" id="UP000260874"/>
    </source>
</evidence>
<dbReference type="EC" id="3.2.1.89" evidence="3 6"/>
<evidence type="ECO:0000313" key="17">
    <source>
        <dbReference type="Proteomes" id="UP000261295"/>
    </source>
</evidence>
<reference evidence="9" key="4">
    <citation type="submission" date="2022-01" db="EMBL/GenBank/DDBJ databases">
        <title>Novel bile acid biosynthetic pathways are enriched in the microbiome of centenarians.</title>
        <authorList>
            <person name="Sato Y."/>
            <person name="Atarashi K."/>
            <person name="Plichta R.D."/>
            <person name="Arai Y."/>
            <person name="Sasajima S."/>
            <person name="Kearney M.S."/>
            <person name="Suda W."/>
            <person name="Takeshita K."/>
            <person name="Sasaki T."/>
            <person name="Okamoto S."/>
            <person name="Skelly N.A."/>
            <person name="Okamura Y."/>
            <person name="Vlamakis H."/>
            <person name="Li Y."/>
            <person name="Tanoue T."/>
            <person name="Takei H."/>
            <person name="Nittono H."/>
            <person name="Narushima S."/>
            <person name="Irie J."/>
            <person name="Itoh H."/>
            <person name="Moriya K."/>
            <person name="Sugiura Y."/>
            <person name="Suematsu M."/>
            <person name="Moritoki N."/>
            <person name="Shibata S."/>
            <person name="Littman R.D."/>
            <person name="Fischbach A.M."/>
            <person name="Uwamino Y."/>
            <person name="Inoue T."/>
            <person name="Honda A."/>
            <person name="Hattori M."/>
            <person name="Murai T."/>
            <person name="Xavier J.R."/>
            <person name="Hirose N."/>
            <person name="Honda K."/>
        </authorList>
    </citation>
    <scope>NUCLEOTIDE SEQUENCE</scope>
    <source>
        <strain evidence="9">CE91-St12</strain>
    </source>
</reference>
<evidence type="ECO:0000256" key="5">
    <source>
        <dbReference type="ARBA" id="ARBA00023295"/>
    </source>
</evidence>
<dbReference type="Gene3D" id="3.20.20.80">
    <property type="entry name" value="Glycosidases"/>
    <property type="match status" value="1"/>
</dbReference>
<dbReference type="GO" id="GO:0031218">
    <property type="term" value="F:arabinogalactan endo-1,4-beta-galactosidase activity"/>
    <property type="evidence" value="ECO:0007669"/>
    <property type="project" value="UniProtKB-EC"/>
</dbReference>
<dbReference type="EMBL" id="QRJL01000005">
    <property type="protein sequence ID" value="RHH31686.1"/>
    <property type="molecule type" value="Genomic_DNA"/>
</dbReference>
<dbReference type="EMBL" id="WCTM01000010">
    <property type="protein sequence ID" value="KAB4239806.1"/>
    <property type="molecule type" value="Genomic_DNA"/>
</dbReference>
<evidence type="ECO:0000313" key="9">
    <source>
        <dbReference type="EMBL" id="GKH13742.1"/>
    </source>
</evidence>
<reference evidence="10 19" key="3">
    <citation type="journal article" date="2019" name="Nat. Med.">
        <title>A library of human gut bacterial isolates paired with longitudinal multiomics data enables mechanistic microbiome research.</title>
        <authorList>
            <person name="Poyet M."/>
            <person name="Groussin M."/>
            <person name="Gibbons S.M."/>
            <person name="Avila-Pacheco J."/>
            <person name="Jiang X."/>
            <person name="Kearney S.M."/>
            <person name="Perrotta A.R."/>
            <person name="Berdy B."/>
            <person name="Zhao S."/>
            <person name="Lieberman T.D."/>
            <person name="Swanson P.K."/>
            <person name="Smith M."/>
            <person name="Roesemann S."/>
            <person name="Alexander J.E."/>
            <person name="Rich S.A."/>
            <person name="Livny J."/>
            <person name="Vlamakis H."/>
            <person name="Clish C."/>
            <person name="Bullock K."/>
            <person name="Deik A."/>
            <person name="Scott J."/>
            <person name="Pierce K.A."/>
            <person name="Xavier R.J."/>
            <person name="Alm E.J."/>
        </authorList>
    </citation>
    <scope>NUCLEOTIDE SEQUENCE [LARGE SCALE GENOMIC DNA]</scope>
    <source>
        <strain evidence="10 19">BIOML-A6</strain>
    </source>
</reference>
<dbReference type="InterPro" id="IPR011683">
    <property type="entry name" value="Glyco_hydro_53"/>
</dbReference>
<keyword evidence="4 6" id="KW-0378">Hydrolase</keyword>
<dbReference type="Proteomes" id="UP001055048">
    <property type="component" value="Unassembled WGS sequence"/>
</dbReference>
<comment type="similarity">
    <text evidence="2 6">Belongs to the glycosyl hydrolase 53 family.</text>
</comment>
<evidence type="ECO:0000256" key="2">
    <source>
        <dbReference type="ARBA" id="ARBA00010687"/>
    </source>
</evidence>
<dbReference type="EMBL" id="QSRB01000007">
    <property type="protein sequence ID" value="RGK85700.1"/>
    <property type="molecule type" value="Genomic_DNA"/>
</dbReference>
<evidence type="ECO:0000313" key="11">
    <source>
        <dbReference type="EMBL" id="RGK85700.1"/>
    </source>
</evidence>
<dbReference type="GO" id="GO:0045490">
    <property type="term" value="P:pectin catabolic process"/>
    <property type="evidence" value="ECO:0007669"/>
    <property type="project" value="TreeGrafter"/>
</dbReference>
<evidence type="ECO:0000313" key="12">
    <source>
        <dbReference type="EMBL" id="RGM55830.1"/>
    </source>
</evidence>
<protein>
    <recommendedName>
        <fullName evidence="3 6">Arabinogalactan endo-beta-1,4-galactanase</fullName>
        <ecNumber evidence="3 6">3.2.1.89</ecNumber>
    </recommendedName>
</protein>
<dbReference type="Proteomes" id="UP000283766">
    <property type="component" value="Unassembled WGS sequence"/>
</dbReference>
<evidence type="ECO:0000313" key="14">
    <source>
        <dbReference type="Proteomes" id="UP000095419"/>
    </source>
</evidence>
<dbReference type="RefSeq" id="WP_016273191.1">
    <property type="nucleotide sequence ID" value="NZ_BQNL01000001.1"/>
</dbReference>
<dbReference type="AlphaFoldDB" id="A0A174KG93"/>
<dbReference type="Proteomes" id="UP000260874">
    <property type="component" value="Unassembled WGS sequence"/>
</dbReference>
<dbReference type="GO" id="GO:0015926">
    <property type="term" value="F:glucosidase activity"/>
    <property type="evidence" value="ECO:0007669"/>
    <property type="project" value="InterPro"/>
</dbReference>
<evidence type="ECO:0000313" key="18">
    <source>
        <dbReference type="Proteomes" id="UP000283766"/>
    </source>
</evidence>
<sequence length="366" mass="41782">MKTFRLMSTLFFLFVLCLGIHAQQRLLGGDISLLPSYEEAGTVYRDEAGKAVAPLEYFKEEGWNAIRVRLFVEPDRASAEHKGEGVCQDLDYVMKLGQRIKKAGYQFMLDFHYSDTWADPGKQFMPYRWKNSGVASLPDSVYQYTRKSLEVMVKAGACPDLIQVGNEITNGMMWPAAKVEPLGKDNWDILVKLLESGAKACREVCPRAKIIIHTEKAGEWDKTKSYYNHLRQLDYDVIGLSYYPMWHKAVGVLGATLDSLAVNFPDKEVMIVETAAYYSHEKDQWAKSADQYSEFYPISTEGQRIFTHELVAELRRHANVTGLFWWFPEENACGNTVTEGWLNRGLFDNRTGKSLPAMKEFSGFIR</sequence>
<evidence type="ECO:0000256" key="3">
    <source>
        <dbReference type="ARBA" id="ARBA00012556"/>
    </source>
</evidence>
<dbReference type="Proteomes" id="UP000261295">
    <property type="component" value="Unassembled WGS sequence"/>
</dbReference>
<dbReference type="Proteomes" id="UP000431575">
    <property type="component" value="Unassembled WGS sequence"/>
</dbReference>
<evidence type="ECO:0000313" key="7">
    <source>
        <dbReference type="EMBL" id="CUP11013.1"/>
    </source>
</evidence>
<name>A0A174KG93_BACUN</name>
<evidence type="ECO:0000313" key="13">
    <source>
        <dbReference type="EMBL" id="RHH31686.1"/>
    </source>
</evidence>
<evidence type="ECO:0000256" key="4">
    <source>
        <dbReference type="ARBA" id="ARBA00022801"/>
    </source>
</evidence>
<dbReference type="InterPro" id="IPR017853">
    <property type="entry name" value="GH"/>
</dbReference>
<dbReference type="EMBL" id="QSTL01000007">
    <property type="protein sequence ID" value="RGM55830.1"/>
    <property type="molecule type" value="Genomic_DNA"/>
</dbReference>
<dbReference type="Pfam" id="PF07745">
    <property type="entry name" value="Glyco_hydro_53"/>
    <property type="match status" value="1"/>
</dbReference>
<dbReference type="EMBL" id="CZBF01000004">
    <property type="protein sequence ID" value="CUP97760.1"/>
    <property type="molecule type" value="Genomic_DNA"/>
</dbReference>
<dbReference type="EMBL" id="CYZF01000009">
    <property type="protein sequence ID" value="CUP11013.1"/>
    <property type="molecule type" value="Genomic_DNA"/>
</dbReference>
<evidence type="ECO:0000313" key="8">
    <source>
        <dbReference type="EMBL" id="CUP97760.1"/>
    </source>
</evidence>
<evidence type="ECO:0000256" key="1">
    <source>
        <dbReference type="ARBA" id="ARBA00001695"/>
    </source>
</evidence>
<reference evidence="16 17" key="2">
    <citation type="submission" date="2018-08" db="EMBL/GenBank/DDBJ databases">
        <title>A genome reference for cultivated species of the human gut microbiota.</title>
        <authorList>
            <person name="Zou Y."/>
            <person name="Xue W."/>
            <person name="Luo G."/>
        </authorList>
    </citation>
    <scope>NUCLEOTIDE SEQUENCE [LARGE SCALE GENOMIC DNA]</scope>
    <source>
        <strain evidence="13 18">AM18-14LB</strain>
        <strain evidence="12 17">OM07-9</strain>
        <strain evidence="11 16">TF09-22</strain>
    </source>
</reference>
<evidence type="ECO:0000313" key="15">
    <source>
        <dbReference type="Proteomes" id="UP000095788"/>
    </source>
</evidence>
<keyword evidence="5 6" id="KW-0326">Glycosidase</keyword>
<dbReference type="SUPFAM" id="SSF51445">
    <property type="entry name" value="(Trans)glycosidases"/>
    <property type="match status" value="1"/>
</dbReference>
<gene>
    <name evidence="7" type="primary">ganB_1</name>
    <name evidence="8" type="synonym">ganB_2</name>
    <name evidence="9" type="ORF">CE91St12_19520</name>
    <name evidence="13" type="ORF">DW216_10440</name>
    <name evidence="12" type="ORF">DXC07_09645</name>
    <name evidence="11" type="ORF">DXC91_10580</name>
    <name evidence="7" type="ORF">ERS417307_03118</name>
    <name evidence="8" type="ORF">ERS852554_02448</name>
    <name evidence="10" type="ORF">GAP41_16150</name>
</gene>
<dbReference type="Proteomes" id="UP000095788">
    <property type="component" value="Unassembled WGS sequence"/>
</dbReference>
<accession>A0A174KG93</accession>
<dbReference type="EMBL" id="BQNL01000001">
    <property type="protein sequence ID" value="GKH13742.1"/>
    <property type="molecule type" value="Genomic_DNA"/>
</dbReference>
<comment type="catalytic activity">
    <reaction evidence="1 6">
        <text>The enzyme specifically hydrolyzes (1-&gt;4)-beta-D-galactosidic linkages in type I arabinogalactans.</text>
        <dbReference type="EC" id="3.2.1.89"/>
    </reaction>
</comment>
<evidence type="ECO:0000256" key="6">
    <source>
        <dbReference type="RuleBase" id="RU361192"/>
    </source>
</evidence>
<dbReference type="Proteomes" id="UP000095419">
    <property type="component" value="Unassembled WGS sequence"/>
</dbReference>
<reference evidence="14 15" key="1">
    <citation type="submission" date="2015-09" db="EMBL/GenBank/DDBJ databases">
        <authorList>
            <consortium name="Pathogen Informatics"/>
        </authorList>
    </citation>
    <scope>NUCLEOTIDE SEQUENCE [LARGE SCALE GENOMIC DNA]</scope>
    <source>
        <strain evidence="7 14">2789STDY5608791</strain>
        <strain evidence="8 15">2789STDY5834942</strain>
    </source>
</reference>